<dbReference type="HAMAP" id="MF_01201">
    <property type="entry name" value="Ala_racemase"/>
    <property type="match status" value="1"/>
</dbReference>
<dbReference type="Proteomes" id="UP000266441">
    <property type="component" value="Unassembled WGS sequence"/>
</dbReference>
<dbReference type="SMART" id="SM01005">
    <property type="entry name" value="Ala_racemase_C"/>
    <property type="match status" value="1"/>
</dbReference>
<proteinExistence type="inferred from homology"/>
<keyword evidence="12" id="KW-0131">Cell cycle</keyword>
<dbReference type="GO" id="GO:0051301">
    <property type="term" value="P:cell division"/>
    <property type="evidence" value="ECO:0007669"/>
    <property type="project" value="UniProtKB-KW"/>
</dbReference>
<dbReference type="InterPro" id="IPR000821">
    <property type="entry name" value="Ala_racemase"/>
</dbReference>
<evidence type="ECO:0000256" key="15">
    <source>
        <dbReference type="PIRSR" id="PIRSR600821-50"/>
    </source>
</evidence>
<keyword evidence="6" id="KW-0547">Nucleotide-binding</keyword>
<dbReference type="InterPro" id="IPR009006">
    <property type="entry name" value="Ala_racemase/Decarboxylase_C"/>
</dbReference>
<dbReference type="GO" id="GO:0071555">
    <property type="term" value="P:cell wall organization"/>
    <property type="evidence" value="ECO:0007669"/>
    <property type="project" value="UniProtKB-KW"/>
</dbReference>
<dbReference type="Pfam" id="PF01225">
    <property type="entry name" value="Mur_ligase"/>
    <property type="match status" value="1"/>
</dbReference>
<name>A0A399CXD5_9BACT</name>
<dbReference type="Pfam" id="PF08245">
    <property type="entry name" value="Mur_ligase_M"/>
    <property type="match status" value="1"/>
</dbReference>
<keyword evidence="7" id="KW-0067">ATP-binding</keyword>
<dbReference type="Gene3D" id="3.40.1390.10">
    <property type="entry name" value="MurE/MurF, N-terminal domain"/>
    <property type="match status" value="1"/>
</dbReference>
<comment type="catalytic activity">
    <reaction evidence="1 14">
        <text>L-alanine = D-alanine</text>
        <dbReference type="Rhea" id="RHEA:20249"/>
        <dbReference type="ChEBI" id="CHEBI:57416"/>
        <dbReference type="ChEBI" id="CHEBI:57972"/>
        <dbReference type="EC" id="5.1.1.1"/>
    </reaction>
</comment>
<comment type="function">
    <text evidence="14">Catalyzes the interconversion of L-alanine and D-alanine. May also act on other amino acids.</text>
</comment>
<dbReference type="AlphaFoldDB" id="A0A399CXD5"/>
<dbReference type="NCBIfam" id="TIGR01143">
    <property type="entry name" value="murF"/>
    <property type="match status" value="1"/>
</dbReference>
<dbReference type="SUPFAM" id="SSF63418">
    <property type="entry name" value="MurE/MurF N-terminal domain"/>
    <property type="match status" value="1"/>
</dbReference>
<dbReference type="InterPro" id="IPR036565">
    <property type="entry name" value="Mur-like_cat_sf"/>
</dbReference>
<evidence type="ECO:0000256" key="7">
    <source>
        <dbReference type="ARBA" id="ARBA00022840"/>
    </source>
</evidence>
<dbReference type="NCBIfam" id="NF008897">
    <property type="entry name" value="PRK11930.1"/>
    <property type="match status" value="1"/>
</dbReference>
<keyword evidence="5" id="KW-0132">Cell division</keyword>
<feature type="domain" description="Alanine racemase C-terminal" evidence="17">
    <location>
        <begin position="697"/>
        <end position="821"/>
    </location>
</feature>
<evidence type="ECO:0000313" key="19">
    <source>
        <dbReference type="Proteomes" id="UP000266441"/>
    </source>
</evidence>
<dbReference type="UniPathway" id="UPA00042">
    <property type="reaction ID" value="UER00497"/>
</dbReference>
<comment type="similarity">
    <text evidence="14">Belongs to the alanine racemase family.</text>
</comment>
<evidence type="ECO:0000256" key="10">
    <source>
        <dbReference type="ARBA" id="ARBA00022984"/>
    </source>
</evidence>
<comment type="cofactor">
    <cofactor evidence="2 14 15">
        <name>pyridoxal 5'-phosphate</name>
        <dbReference type="ChEBI" id="CHEBI:597326"/>
    </cofactor>
</comment>
<dbReference type="GO" id="GO:0009252">
    <property type="term" value="P:peptidoglycan biosynthetic process"/>
    <property type="evidence" value="ECO:0007669"/>
    <property type="project" value="UniProtKB-KW"/>
</dbReference>
<dbReference type="Pfam" id="PF01168">
    <property type="entry name" value="Ala_racemase_N"/>
    <property type="match status" value="1"/>
</dbReference>
<evidence type="ECO:0000256" key="16">
    <source>
        <dbReference type="PIRSR" id="PIRSR600821-52"/>
    </source>
</evidence>
<dbReference type="InterPro" id="IPR001608">
    <property type="entry name" value="Ala_racemase_N"/>
</dbReference>
<dbReference type="InterPro" id="IPR035911">
    <property type="entry name" value="MurE/MurF_N"/>
</dbReference>
<keyword evidence="19" id="KW-1185">Reference proteome</keyword>
<feature type="binding site" evidence="14 16">
    <location>
        <position position="767"/>
    </location>
    <ligand>
        <name>substrate</name>
    </ligand>
</feature>
<dbReference type="EMBL" id="QWET01000015">
    <property type="protein sequence ID" value="RIH63876.1"/>
    <property type="molecule type" value="Genomic_DNA"/>
</dbReference>
<dbReference type="Gene3D" id="3.20.20.10">
    <property type="entry name" value="Alanine racemase"/>
    <property type="match status" value="1"/>
</dbReference>
<sequence length="823" mass="92801">MIEYTLSEIATIVHGKLVDHTGFSDQKIKQIVTDSRTFFKGENALFFALTGPRNNGHKYISNLEKKGLNAFVVSDASSITPDAAFIQVEDTTKALQHLAEYHRKKFQYPVVGITGSNGKTIVKEWLHELLSEEFRIVRSPKSYNSQIGVPLSVLLMDNHFNLGILEAGISKSEEMKKLAPIIQPEIGILTNIGDAHQENFQSKQQKTEEKLLLFSKAKKLVFCVDDKNTTPLVQAFCKSHGVEAVSWTRQNNKALIQFTTYQENGNTTLEARISEKKYHFKIPFTDASSVENACHCFATAWILSENTEKILSRFGQLAPVAMRLEIKQGINNCLLINDYYNSDLASLSIALSVLHQQAKKGHKKKQVILSDIQQTGIPEDELYRQVNHLLQRWEIDRLVGIGPKISAHQDAFSLQKAFYPSTEDFEQEFLRTRFSDSIILIKGARAFTFEKISSLLQQKAHQTVLEIDLNALVHNLNIFRGLLHPSTKTMVMVKAFSYGTGDVEIAKLLQFQNVDYLAVAVADEGVELRQAGIQIPLIVMNPEEHSFQHIIDYRLEPNIYSIKLLEAFEEAVDRNALQQFPIHLKLETGMNRLGFKTEEEIESILSSLEQNNRLKIVSVFSHLATSDDPTFDDFTHEQFQRFDVLSDKIISRLPYKIDRHILNSSGIERFPGKQMEMVRLGIGLYGVSVTGLPLQNISTFKSIISQIKKLKPGETVGYSRKGQIERETEIAVVPVGYADGLDRKLGNSNGEAYLKGQRVPVIGNICMDMLMLDVTDLKAQPGDSVEFFGPHISISEVAQKTATIPYEVLTGISQRVKRVYLHE</sequence>
<keyword evidence="10" id="KW-0573">Peptidoglycan synthesis</keyword>
<dbReference type="Gene3D" id="3.90.190.20">
    <property type="entry name" value="Mur ligase, C-terminal domain"/>
    <property type="match status" value="1"/>
</dbReference>
<dbReference type="SUPFAM" id="SSF53244">
    <property type="entry name" value="MurD-like peptide ligases, peptide-binding domain"/>
    <property type="match status" value="1"/>
</dbReference>
<evidence type="ECO:0000256" key="12">
    <source>
        <dbReference type="ARBA" id="ARBA00023306"/>
    </source>
</evidence>
<evidence type="ECO:0000256" key="6">
    <source>
        <dbReference type="ARBA" id="ARBA00022741"/>
    </source>
</evidence>
<dbReference type="InterPro" id="IPR013221">
    <property type="entry name" value="Mur_ligase_cen"/>
</dbReference>
<dbReference type="FunFam" id="3.20.20.10:FF:000002">
    <property type="entry name" value="Alanine racemase"/>
    <property type="match status" value="1"/>
</dbReference>
<keyword evidence="13" id="KW-0961">Cell wall biogenesis/degradation</keyword>
<dbReference type="SUPFAM" id="SSF50621">
    <property type="entry name" value="Alanine racemase C-terminal domain-like"/>
    <property type="match status" value="1"/>
</dbReference>
<keyword evidence="9" id="KW-0133">Cell shape</keyword>
<dbReference type="InterPro" id="IPR000713">
    <property type="entry name" value="Mur_ligase_N"/>
</dbReference>
<dbReference type="GO" id="GO:0047480">
    <property type="term" value="F:UDP-N-acetylmuramoyl-tripeptide-D-alanyl-D-alanine ligase activity"/>
    <property type="evidence" value="ECO:0007669"/>
    <property type="project" value="InterPro"/>
</dbReference>
<dbReference type="Gene3D" id="3.40.1190.10">
    <property type="entry name" value="Mur-like, catalytic domain"/>
    <property type="match status" value="1"/>
</dbReference>
<dbReference type="InterPro" id="IPR011079">
    <property type="entry name" value="Ala_racemase_C"/>
</dbReference>
<evidence type="ECO:0000256" key="3">
    <source>
        <dbReference type="ARBA" id="ARBA00022490"/>
    </source>
</evidence>
<dbReference type="Gene3D" id="2.40.37.10">
    <property type="entry name" value="Lyase, Ornithine Decarboxylase, Chain A, domain 1"/>
    <property type="match status" value="1"/>
</dbReference>
<evidence type="ECO:0000313" key="18">
    <source>
        <dbReference type="EMBL" id="RIH63876.1"/>
    </source>
</evidence>
<organism evidence="18 19">
    <name type="scientific">Mariniphaga sediminis</name>
    <dbReference type="NCBI Taxonomy" id="1628158"/>
    <lineage>
        <taxon>Bacteria</taxon>
        <taxon>Pseudomonadati</taxon>
        <taxon>Bacteroidota</taxon>
        <taxon>Bacteroidia</taxon>
        <taxon>Marinilabiliales</taxon>
        <taxon>Prolixibacteraceae</taxon>
        <taxon>Mariniphaga</taxon>
    </lineage>
</organism>
<protein>
    <recommendedName>
        <fullName evidence="14">Alanine racemase</fullName>
        <ecNumber evidence="14">5.1.1.1</ecNumber>
    </recommendedName>
</protein>
<evidence type="ECO:0000256" key="9">
    <source>
        <dbReference type="ARBA" id="ARBA00022960"/>
    </source>
</evidence>
<dbReference type="OrthoDB" id="9801978at2"/>
<dbReference type="InterPro" id="IPR036615">
    <property type="entry name" value="Mur_ligase_C_dom_sf"/>
</dbReference>
<dbReference type="EC" id="5.1.1.1" evidence="14"/>
<dbReference type="SUPFAM" id="SSF53623">
    <property type="entry name" value="MurD-like peptide ligases, catalytic domain"/>
    <property type="match status" value="1"/>
</dbReference>
<evidence type="ECO:0000256" key="13">
    <source>
        <dbReference type="ARBA" id="ARBA00023316"/>
    </source>
</evidence>
<dbReference type="InterPro" id="IPR051046">
    <property type="entry name" value="MurCDEF_CellWall_CoF430Synth"/>
</dbReference>
<keyword evidence="11 14" id="KW-0413">Isomerase</keyword>
<evidence type="ECO:0000256" key="2">
    <source>
        <dbReference type="ARBA" id="ARBA00001933"/>
    </source>
</evidence>
<comment type="pathway">
    <text evidence="14">Amino-acid biosynthesis; D-alanine biosynthesis; D-alanine from L-alanine: step 1/1.</text>
</comment>
<keyword evidence="4 18" id="KW-0436">Ligase</keyword>
<dbReference type="Pfam" id="PF00842">
    <property type="entry name" value="Ala_racemase_C"/>
    <property type="match status" value="1"/>
</dbReference>
<dbReference type="SUPFAM" id="SSF51419">
    <property type="entry name" value="PLP-binding barrel"/>
    <property type="match status" value="1"/>
</dbReference>
<dbReference type="InterPro" id="IPR029066">
    <property type="entry name" value="PLP-binding_barrel"/>
</dbReference>
<comment type="caution">
    <text evidence="18">The sequence shown here is derived from an EMBL/GenBank/DDBJ whole genome shotgun (WGS) entry which is preliminary data.</text>
</comment>
<feature type="active site" description="Proton acceptor; specific for L-alanine" evidence="14">
    <location>
        <position position="718"/>
    </location>
</feature>
<evidence type="ECO:0000256" key="8">
    <source>
        <dbReference type="ARBA" id="ARBA00022898"/>
    </source>
</evidence>
<dbReference type="GO" id="GO:0005524">
    <property type="term" value="F:ATP binding"/>
    <property type="evidence" value="ECO:0007669"/>
    <property type="project" value="UniProtKB-KW"/>
</dbReference>
<evidence type="ECO:0000256" key="14">
    <source>
        <dbReference type="HAMAP-Rule" id="MF_01201"/>
    </source>
</evidence>
<dbReference type="PANTHER" id="PTHR43024:SF1">
    <property type="entry name" value="UDP-N-ACETYLMURAMOYL-TRIPEPTIDE--D-ALANYL-D-ALANINE LIGASE"/>
    <property type="match status" value="1"/>
</dbReference>
<keyword evidence="3" id="KW-0963">Cytoplasm</keyword>
<dbReference type="NCBIfam" id="TIGR00492">
    <property type="entry name" value="alr"/>
    <property type="match status" value="1"/>
</dbReference>
<feature type="binding site" evidence="14 16">
    <location>
        <position position="592"/>
    </location>
    <ligand>
        <name>substrate</name>
    </ligand>
</feature>
<evidence type="ECO:0000256" key="1">
    <source>
        <dbReference type="ARBA" id="ARBA00000316"/>
    </source>
</evidence>
<dbReference type="GO" id="GO:0030170">
    <property type="term" value="F:pyridoxal phosphate binding"/>
    <property type="evidence" value="ECO:0007669"/>
    <property type="project" value="UniProtKB-UniRule"/>
</dbReference>
<evidence type="ECO:0000256" key="5">
    <source>
        <dbReference type="ARBA" id="ARBA00022618"/>
    </source>
</evidence>
<accession>A0A399CXD5</accession>
<reference evidence="18 19" key="1">
    <citation type="journal article" date="2015" name="Int. J. Syst. Evol. Microbiol.">
        <title>Mariniphaga sediminis sp. nov., isolated from coastal sediment.</title>
        <authorList>
            <person name="Wang F.Q."/>
            <person name="Shen Q.Y."/>
            <person name="Chen G.J."/>
            <person name="Du Z.J."/>
        </authorList>
    </citation>
    <scope>NUCLEOTIDE SEQUENCE [LARGE SCALE GENOMIC DNA]</scope>
    <source>
        <strain evidence="18 19">SY21</strain>
    </source>
</reference>
<evidence type="ECO:0000256" key="4">
    <source>
        <dbReference type="ARBA" id="ARBA00022598"/>
    </source>
</evidence>
<dbReference type="PRINTS" id="PR00992">
    <property type="entry name" value="ALARACEMASE"/>
</dbReference>
<gene>
    <name evidence="18" type="ORF">D1164_17200</name>
</gene>
<dbReference type="CDD" id="cd00430">
    <property type="entry name" value="PLPDE_III_AR"/>
    <property type="match status" value="1"/>
</dbReference>
<dbReference type="PANTHER" id="PTHR43024">
    <property type="entry name" value="UDP-N-ACETYLMURAMOYL-TRIPEPTIDE--D-ALANYL-D-ALANINE LIGASE"/>
    <property type="match status" value="1"/>
</dbReference>
<evidence type="ECO:0000259" key="17">
    <source>
        <dbReference type="SMART" id="SM01005"/>
    </source>
</evidence>
<dbReference type="InterPro" id="IPR005863">
    <property type="entry name" value="UDP-N-AcMur_synth"/>
</dbReference>
<dbReference type="GO" id="GO:0008784">
    <property type="term" value="F:alanine racemase activity"/>
    <property type="evidence" value="ECO:0007669"/>
    <property type="project" value="UniProtKB-UniRule"/>
</dbReference>
<evidence type="ECO:0000256" key="11">
    <source>
        <dbReference type="ARBA" id="ARBA00023235"/>
    </source>
</evidence>
<feature type="active site" description="Proton acceptor; specific for D-alanine" evidence="14">
    <location>
        <position position="494"/>
    </location>
</feature>
<feature type="modified residue" description="N6-(pyridoxal phosphate)lysine" evidence="14 15">
    <location>
        <position position="494"/>
    </location>
</feature>
<dbReference type="GO" id="GO:0008360">
    <property type="term" value="P:regulation of cell shape"/>
    <property type="evidence" value="ECO:0007669"/>
    <property type="project" value="UniProtKB-KW"/>
</dbReference>
<keyword evidence="8 14" id="KW-0663">Pyridoxal phosphate</keyword>
<dbReference type="GO" id="GO:0030632">
    <property type="term" value="P:D-alanine biosynthetic process"/>
    <property type="evidence" value="ECO:0007669"/>
    <property type="project" value="UniProtKB-UniRule"/>
</dbReference>